<reference evidence="2" key="1">
    <citation type="journal article" date="2022" name="Nat. Microbiol.">
        <title>Unique mobile elements and scalable gene flow at the prokaryote-eukaryote boundary revealed by circularized Asgard archaea genomes.</title>
        <authorList>
            <person name="Wu F."/>
            <person name="Speth D.R."/>
            <person name="Philosof A."/>
            <person name="Cremiere A."/>
            <person name="Narayanan A."/>
            <person name="Barco R.A."/>
            <person name="Connon S.A."/>
            <person name="Amend J.P."/>
            <person name="Antoshechkin I.A."/>
            <person name="Orphan V.J."/>
        </authorList>
    </citation>
    <scope>NUCLEOTIDE SEQUENCE</scope>
    <source>
        <strain evidence="2">PM71</strain>
    </source>
</reference>
<dbReference type="PANTHER" id="PTHR42783:SF3">
    <property type="entry name" value="GLUTAMATE SYNTHASE [NADPH] SMALL CHAIN-RELATED"/>
    <property type="match status" value="1"/>
</dbReference>
<dbReference type="SUPFAM" id="SSF51971">
    <property type="entry name" value="Nucleotide-binding domain"/>
    <property type="match status" value="1"/>
</dbReference>
<name>A0A9Y1FKY2_9ARCH</name>
<dbReference type="PROSITE" id="PS51379">
    <property type="entry name" value="4FE4S_FER_2"/>
    <property type="match status" value="1"/>
</dbReference>
<dbReference type="EC" id="1.4.1.13" evidence="2"/>
<dbReference type="GO" id="GO:0004355">
    <property type="term" value="F:glutamate synthase (NADPH) activity"/>
    <property type="evidence" value="ECO:0007669"/>
    <property type="project" value="UniProtKB-EC"/>
</dbReference>
<dbReference type="Pfam" id="PF07992">
    <property type="entry name" value="Pyr_redox_2"/>
    <property type="match status" value="1"/>
</dbReference>
<feature type="domain" description="4Fe-4S ferredoxin-type" evidence="1">
    <location>
        <begin position="43"/>
        <end position="74"/>
    </location>
</feature>
<dbReference type="PANTHER" id="PTHR42783">
    <property type="entry name" value="GLUTAMATE SYNTHASE [NADPH] SMALL CHAIN"/>
    <property type="match status" value="1"/>
</dbReference>
<dbReference type="PRINTS" id="PR00411">
    <property type="entry name" value="PNDRDTASEI"/>
</dbReference>
<evidence type="ECO:0000313" key="2">
    <source>
        <dbReference type="EMBL" id="UJG40244.1"/>
    </source>
</evidence>
<dbReference type="PRINTS" id="PR00368">
    <property type="entry name" value="FADPNR"/>
</dbReference>
<dbReference type="Pfam" id="PF14691">
    <property type="entry name" value="Fer4_20"/>
    <property type="match status" value="1"/>
</dbReference>
<dbReference type="EMBL" id="CP084166">
    <property type="protein sequence ID" value="UJG40244.1"/>
    <property type="molecule type" value="Genomic_DNA"/>
</dbReference>
<dbReference type="InterPro" id="IPR028261">
    <property type="entry name" value="DPD_II"/>
</dbReference>
<dbReference type="Gene3D" id="3.50.50.60">
    <property type="entry name" value="FAD/NAD(P)-binding domain"/>
    <property type="match status" value="2"/>
</dbReference>
<dbReference type="InterPro" id="IPR036188">
    <property type="entry name" value="FAD/NAD-bd_sf"/>
</dbReference>
<dbReference type="Proteomes" id="UP001201020">
    <property type="component" value="Chromosome"/>
</dbReference>
<dbReference type="AlphaFoldDB" id="A0A9Y1FKY2"/>
<dbReference type="SUPFAM" id="SSF46548">
    <property type="entry name" value="alpha-helical ferredoxin"/>
    <property type="match status" value="1"/>
</dbReference>
<dbReference type="InterPro" id="IPR009051">
    <property type="entry name" value="Helical_ferredxn"/>
</dbReference>
<protein>
    <submittedName>
        <fullName evidence="2">NADPH-dependent glutamate synthase</fullName>
        <ecNumber evidence="2">1.4.1.13</ecNumber>
    </submittedName>
</protein>
<dbReference type="Gene3D" id="1.10.1060.10">
    <property type="entry name" value="Alpha-helical ferredoxin"/>
    <property type="match status" value="1"/>
</dbReference>
<dbReference type="NCBIfam" id="TIGR01316">
    <property type="entry name" value="gltA"/>
    <property type="match status" value="1"/>
</dbReference>
<sequence length="488" mass="53304">MGSEAKKSRGRKPLVRTRLPMATQRPEDRVKNFNEVPYGYNEAEAVLESQRCLQCRNAPCVKGCPVEVPIPQFIKLVQEGKFVEAAEVIKTKNSLPAITGRVCPQELQCEARCVMGRRYQPVSIGNLERFVADYAREHGEALPELPEPTGKKVAVVGAGPAGLTCAGDLALLGHEVTVFEALHAPGGVLIYGIPEFRLPKDIVRYETNYLKKLGVKIIPNFIIGKNKTVKELLNEFDAVFIGTGAGSPRLLKIPGINLVNVYSANEYLTRVNLLKGYLFPEYKTPVKKGKTVITIGAGNVAMDAARTAKRLGAENSIIVYRRSKKECPARVEEVHHAEEEGIDFRFLTNPIRIIGDENGRVKALECLRYKLGEPDETGRAKPIPIEGSEHIIECDVVIIAIGNNPNPIIPQTTPDLETSKWGTIITNSKTGETSLQRVYAGGDIATGAATVIAAMGAGKIAAKSIHKQLMGHEIDEEEHNLEVGKCDS</sequence>
<dbReference type="GO" id="GO:0051536">
    <property type="term" value="F:iron-sulfur cluster binding"/>
    <property type="evidence" value="ECO:0007669"/>
    <property type="project" value="InterPro"/>
</dbReference>
<proteinExistence type="predicted"/>
<accession>A0A9Y1FKY2</accession>
<dbReference type="InterPro" id="IPR006004">
    <property type="entry name" value="SudA-like"/>
</dbReference>
<dbReference type="InterPro" id="IPR023753">
    <property type="entry name" value="FAD/NAD-binding_dom"/>
</dbReference>
<keyword evidence="2" id="KW-0560">Oxidoreductase</keyword>
<evidence type="ECO:0000259" key="1">
    <source>
        <dbReference type="PROSITE" id="PS51379"/>
    </source>
</evidence>
<dbReference type="InterPro" id="IPR017896">
    <property type="entry name" value="4Fe4S_Fe-S-bd"/>
</dbReference>
<gene>
    <name evidence="2" type="primary">gltA</name>
    <name evidence="2" type="ORF">K9W45_10435</name>
</gene>
<organism evidence="2">
    <name type="scientific">Candidatus Heimdallarchaeum aukensis</name>
    <dbReference type="NCBI Taxonomy" id="2876573"/>
    <lineage>
        <taxon>Archaea</taxon>
        <taxon>Promethearchaeati</taxon>
        <taxon>Candidatus Heimdallarchaeota</taxon>
        <taxon>Candidatus Heimdallarchaeia (ex Rinke et al. 2021) (nom. nud.)</taxon>
        <taxon>Candidatus Heimdallarchaeales</taxon>
        <taxon>Candidatus Heimdallarchaeaceae</taxon>
        <taxon>Candidatus Heimdallarchaeum</taxon>
    </lineage>
</organism>